<accession>F4QPC7</accession>
<evidence type="ECO:0000313" key="7">
    <source>
        <dbReference type="Proteomes" id="UP000006512"/>
    </source>
</evidence>
<dbReference type="GO" id="GO:0005975">
    <property type="term" value="P:carbohydrate metabolic process"/>
    <property type="evidence" value="ECO:0007669"/>
    <property type="project" value="InterPro"/>
</dbReference>
<organism evidence="6 7">
    <name type="scientific">Asticcacaulis biprosthecium C19</name>
    <dbReference type="NCBI Taxonomy" id="715226"/>
    <lineage>
        <taxon>Bacteria</taxon>
        <taxon>Pseudomonadati</taxon>
        <taxon>Pseudomonadota</taxon>
        <taxon>Alphaproteobacteria</taxon>
        <taxon>Caulobacterales</taxon>
        <taxon>Caulobacteraceae</taxon>
        <taxon>Asticcacaulis</taxon>
    </lineage>
</organism>
<evidence type="ECO:0000256" key="2">
    <source>
        <dbReference type="ARBA" id="ARBA00022801"/>
    </source>
</evidence>
<dbReference type="InterPro" id="IPR000743">
    <property type="entry name" value="Glyco_hydro_28"/>
</dbReference>
<evidence type="ECO:0000313" key="6">
    <source>
        <dbReference type="EMBL" id="EGF91185.1"/>
    </source>
</evidence>
<dbReference type="OrthoDB" id="9795222at2"/>
<dbReference type="AlphaFoldDB" id="F4QPC7"/>
<keyword evidence="2 4" id="KW-0378">Hydrolase</keyword>
<dbReference type="Pfam" id="PF00295">
    <property type="entry name" value="Glyco_hydro_28"/>
    <property type="match status" value="1"/>
</dbReference>
<keyword evidence="3 4" id="KW-0326">Glycosidase</keyword>
<dbReference type="PANTHER" id="PTHR31339:SF9">
    <property type="entry name" value="PLASMIN AND FIBRONECTIN-BINDING PROTEIN A"/>
    <property type="match status" value="1"/>
</dbReference>
<dbReference type="InterPro" id="IPR012334">
    <property type="entry name" value="Pectin_lyas_fold"/>
</dbReference>
<dbReference type="Gene3D" id="2.160.20.10">
    <property type="entry name" value="Single-stranded right-handed beta-helix, Pectin lyase-like"/>
    <property type="match status" value="1"/>
</dbReference>
<feature type="chain" id="PRO_5003321012" evidence="5">
    <location>
        <begin position="25"/>
        <end position="503"/>
    </location>
</feature>
<dbReference type="RefSeq" id="WP_006273379.1">
    <property type="nucleotide sequence ID" value="NZ_GL883078.1"/>
</dbReference>
<dbReference type="STRING" id="715226.ABI_26000"/>
<reference evidence="7" key="1">
    <citation type="submission" date="2011-03" db="EMBL/GenBank/DDBJ databases">
        <title>Draft genome sequence of Brevundimonas diminuta.</title>
        <authorList>
            <person name="Brown P.J.B."/>
            <person name="Buechlein A."/>
            <person name="Hemmerich C."/>
            <person name="Brun Y.V."/>
        </authorList>
    </citation>
    <scope>NUCLEOTIDE SEQUENCE [LARGE SCALE GENOMIC DNA]</scope>
    <source>
        <strain evidence="7">C19</strain>
    </source>
</reference>
<dbReference type="Proteomes" id="UP000006512">
    <property type="component" value="Unassembled WGS sequence"/>
</dbReference>
<dbReference type="InterPro" id="IPR011050">
    <property type="entry name" value="Pectin_lyase_fold/virulence"/>
</dbReference>
<dbReference type="PANTHER" id="PTHR31339">
    <property type="entry name" value="PECTIN LYASE-RELATED"/>
    <property type="match status" value="1"/>
</dbReference>
<dbReference type="GO" id="GO:0004650">
    <property type="term" value="F:polygalacturonase activity"/>
    <property type="evidence" value="ECO:0007669"/>
    <property type="project" value="InterPro"/>
</dbReference>
<dbReference type="InterPro" id="IPR051801">
    <property type="entry name" value="GH28_Enzymes"/>
</dbReference>
<protein>
    <submittedName>
        <fullName evidence="6">Glycosyl hydrolase family 28 family protein</fullName>
    </submittedName>
</protein>
<evidence type="ECO:0000256" key="3">
    <source>
        <dbReference type="ARBA" id="ARBA00023295"/>
    </source>
</evidence>
<dbReference type="eggNOG" id="COG5434">
    <property type="taxonomic scope" value="Bacteria"/>
</dbReference>
<evidence type="ECO:0000256" key="5">
    <source>
        <dbReference type="SAM" id="SignalP"/>
    </source>
</evidence>
<sequence length="503" mass="54973">MPQLSRRAFGAGLIAAALASKTQAATCVYPQWADDLRRDLDAMAAVLTATLKPWNGPDTVFRPEDYGDTQGLATKAIQAAIDAAAVSGGTVRLSQGEYVSGTLDLRSHVRLEVAKGARLLGSLDLKDYPERVATRPTVMDSNMGMNQSLIFAEGCENIALCGEGEIDGRGHNFKGDETIHGTPGRPFLIRVIDCKRVHIHGITLKDSPCWMQNYLNCDDLLVEHMTVENQANFNNDGLDIDGCRRVIVRDCFISSGDDAICFKGAAQRAGENILIERCKLYTSCNAIKYGTDSQSVFRNVLVRHCEIGGVSEAMRRIKTVDADSAFSWEMVDGGLVENLLAYDVHIVRAKSPFFLRLENRGRVRPEQAKPGIGRLRRIVFDGITGEDNGPRGSYFLSVPEQPIEDVVLRNVRIGQRPSTGWLKEDQIPDLRGVYPDAHMIDAHWGGVGKDVEGKAIGGDAPAYGLWARNVSGLTLIDYKVVPTGADPRPEIVATTGVTRFCRG</sequence>
<keyword evidence="5" id="KW-0732">Signal</keyword>
<feature type="signal peptide" evidence="5">
    <location>
        <begin position="1"/>
        <end position="24"/>
    </location>
</feature>
<dbReference type="EMBL" id="GL883078">
    <property type="protein sequence ID" value="EGF91185.1"/>
    <property type="molecule type" value="Genomic_DNA"/>
</dbReference>
<dbReference type="HOGENOM" id="CLU_016031_8_4_5"/>
<evidence type="ECO:0000256" key="1">
    <source>
        <dbReference type="ARBA" id="ARBA00008834"/>
    </source>
</evidence>
<dbReference type="SUPFAM" id="SSF51126">
    <property type="entry name" value="Pectin lyase-like"/>
    <property type="match status" value="1"/>
</dbReference>
<comment type="similarity">
    <text evidence="1 4">Belongs to the glycosyl hydrolase 28 family.</text>
</comment>
<gene>
    <name evidence="6" type="ORF">ABI_26000</name>
</gene>
<keyword evidence="7" id="KW-1185">Reference proteome</keyword>
<name>F4QPC7_9CAUL</name>
<evidence type="ECO:0000256" key="4">
    <source>
        <dbReference type="RuleBase" id="RU361169"/>
    </source>
</evidence>
<proteinExistence type="inferred from homology"/>